<evidence type="ECO:0000259" key="1">
    <source>
        <dbReference type="Pfam" id="PF20448"/>
    </source>
</evidence>
<evidence type="ECO:0000313" key="3">
    <source>
        <dbReference type="Proteomes" id="UP000248703"/>
    </source>
</evidence>
<protein>
    <recommendedName>
        <fullName evidence="1">DUF6705 domain-containing protein</fullName>
    </recommendedName>
</protein>
<dbReference type="AlphaFoldDB" id="A0A327RIH7"/>
<sequence length="188" mass="21895">MKNTIYIITLLISAFTLGQEVIVPLEQMPSYSITEKNSETYYFKDVNNVLDKFVGTWKYDTANESLEITFYKVLHETSSNNFIDMLDCNFIYIKNGVTIFDTNTITDPEEKYFITGAYLRGLNKIDLDYSEPTSPRDWRARLILDYIPASNGEPEKLDWFVKTFAKKTVNGVKVYPFEIPYNLQLIKQ</sequence>
<keyword evidence="3" id="KW-1185">Reference proteome</keyword>
<dbReference type="Pfam" id="PF20448">
    <property type="entry name" value="DUF6705"/>
    <property type="match status" value="1"/>
</dbReference>
<feature type="domain" description="DUF6705" evidence="1">
    <location>
        <begin position="1"/>
        <end position="104"/>
    </location>
</feature>
<reference evidence="2 3" key="1">
    <citation type="submission" date="2018-06" db="EMBL/GenBank/DDBJ databases">
        <title>Genomic Encyclopedia of Archaeal and Bacterial Type Strains, Phase II (KMG-II): from individual species to whole genera.</title>
        <authorList>
            <person name="Goeker M."/>
        </authorList>
    </citation>
    <scope>NUCLEOTIDE SEQUENCE [LARGE SCALE GENOMIC DNA]</scope>
    <source>
        <strain evidence="2 3">DSM 24464</strain>
    </source>
</reference>
<name>A0A327RIH7_9FLAO</name>
<proteinExistence type="predicted"/>
<organism evidence="2 3">
    <name type="scientific">Olleya aquimaris</name>
    <dbReference type="NCBI Taxonomy" id="639310"/>
    <lineage>
        <taxon>Bacteria</taxon>
        <taxon>Pseudomonadati</taxon>
        <taxon>Bacteroidota</taxon>
        <taxon>Flavobacteriia</taxon>
        <taxon>Flavobacteriales</taxon>
        <taxon>Flavobacteriaceae</taxon>
    </lineage>
</organism>
<dbReference type="InterPro" id="IPR046551">
    <property type="entry name" value="DUF6705"/>
</dbReference>
<comment type="caution">
    <text evidence="2">The sequence shown here is derived from an EMBL/GenBank/DDBJ whole genome shotgun (WGS) entry which is preliminary data.</text>
</comment>
<dbReference type="EMBL" id="QLLO01000006">
    <property type="protein sequence ID" value="RAJ13487.1"/>
    <property type="molecule type" value="Genomic_DNA"/>
</dbReference>
<evidence type="ECO:0000313" key="2">
    <source>
        <dbReference type="EMBL" id="RAJ13487.1"/>
    </source>
</evidence>
<dbReference type="RefSeq" id="WP_146603213.1">
    <property type="nucleotide sequence ID" value="NZ_QLLO01000006.1"/>
</dbReference>
<dbReference type="OrthoDB" id="1274930at2"/>
<accession>A0A327RIH7</accession>
<gene>
    <name evidence="2" type="ORF">LY08_02006</name>
</gene>
<dbReference type="Proteomes" id="UP000248703">
    <property type="component" value="Unassembled WGS sequence"/>
</dbReference>